<evidence type="ECO:0000256" key="7">
    <source>
        <dbReference type="SAM" id="MobiDB-lite"/>
    </source>
</evidence>
<proteinExistence type="predicted"/>
<feature type="transmembrane region" description="Helical" evidence="8">
    <location>
        <begin position="358"/>
        <end position="377"/>
    </location>
</feature>
<dbReference type="InterPro" id="IPR004840">
    <property type="entry name" value="Amino_acid_permease_CS"/>
</dbReference>
<feature type="transmembrane region" description="Helical" evidence="8">
    <location>
        <begin position="263"/>
        <end position="284"/>
    </location>
</feature>
<name>A0ABQ1PJZ9_9MICC</name>
<dbReference type="EMBL" id="BMJI01000021">
    <property type="protein sequence ID" value="GGC98421.1"/>
    <property type="molecule type" value="Genomic_DNA"/>
</dbReference>
<evidence type="ECO:0000256" key="5">
    <source>
        <dbReference type="ARBA" id="ARBA00022989"/>
    </source>
</evidence>
<evidence type="ECO:0000256" key="4">
    <source>
        <dbReference type="ARBA" id="ARBA00022970"/>
    </source>
</evidence>
<feature type="transmembrane region" description="Helical" evidence="8">
    <location>
        <begin position="304"/>
        <end position="329"/>
    </location>
</feature>
<evidence type="ECO:0000256" key="3">
    <source>
        <dbReference type="ARBA" id="ARBA00022692"/>
    </source>
</evidence>
<accession>A0ABQ1PJZ9</accession>
<feature type="transmembrane region" description="Helical" evidence="8">
    <location>
        <begin position="149"/>
        <end position="168"/>
    </location>
</feature>
<keyword evidence="3 8" id="KW-0812">Transmembrane</keyword>
<feature type="transmembrane region" description="Helical" evidence="8">
    <location>
        <begin position="383"/>
        <end position="406"/>
    </location>
</feature>
<keyword evidence="4" id="KW-0029">Amino-acid transport</keyword>
<dbReference type="Pfam" id="PF00324">
    <property type="entry name" value="AA_permease"/>
    <property type="match status" value="1"/>
</dbReference>
<keyword evidence="11" id="KW-1185">Reference proteome</keyword>
<sequence>MSTTRPTAPVSHADPAAAPRRPAPSPTRSTHLGRSMKPRQLIMMSLGSAIGAGLFVGTGAGIAVAGPAVLISFALAGLLVILVMRMLGEMAAAHPSSGAFSVFAHRAMGPVAGATVGWMWWVQLVVVIAAEATAAAALLTTLVPAVPQWVLALAFMVLFTAVNLTGVARFGEFEFWFAVLKVAAIVVFLALGLALMAGVVPGVPAPGLSNLLGHGGFAPQGLAGVAAGLLVVIFAFGGTEIVTVAAAETAEPRRNVARAIRTVLWRILVFYIGSVFVMVTVLPWDSPLLAATPFVAVLELAGVGWATTAMTIVIVIALLSALNANLYGASRMIFSLSSRGQAGAVFGRVNAHRVPVPAVLASVAFGFLAVLANYLWPETVLNVLLNLVGATILVIWGSSIASHVILRRRAEREGTDLPLRMWAWPWLTGLACVLFAGIVVLALLDPAARLQLLATAGLTAAIALGCWAWNRRQTAHGRAVTVPDAVDDGDRSAAGRA</sequence>
<evidence type="ECO:0000313" key="11">
    <source>
        <dbReference type="Proteomes" id="UP000597761"/>
    </source>
</evidence>
<protein>
    <submittedName>
        <fullName evidence="10">Amino acid transporter</fullName>
    </submittedName>
</protein>
<organism evidence="10 11">
    <name type="scientific">Tersicoccus solisilvae</name>
    <dbReference type="NCBI Taxonomy" id="1882339"/>
    <lineage>
        <taxon>Bacteria</taxon>
        <taxon>Bacillati</taxon>
        <taxon>Actinomycetota</taxon>
        <taxon>Actinomycetes</taxon>
        <taxon>Micrococcales</taxon>
        <taxon>Micrococcaceae</taxon>
        <taxon>Tersicoccus</taxon>
    </lineage>
</organism>
<gene>
    <name evidence="10" type="primary">gabP</name>
    <name evidence="10" type="ORF">GCM10011512_26680</name>
</gene>
<evidence type="ECO:0000313" key="10">
    <source>
        <dbReference type="EMBL" id="GGC98421.1"/>
    </source>
</evidence>
<comment type="subcellular location">
    <subcellularLocation>
        <location evidence="1">Membrane</location>
        <topology evidence="1">Multi-pass membrane protein</topology>
    </subcellularLocation>
</comment>
<feature type="transmembrane region" description="Helical" evidence="8">
    <location>
        <begin position="450"/>
        <end position="469"/>
    </location>
</feature>
<dbReference type="Proteomes" id="UP000597761">
    <property type="component" value="Unassembled WGS sequence"/>
</dbReference>
<feature type="transmembrane region" description="Helical" evidence="8">
    <location>
        <begin position="68"/>
        <end position="87"/>
    </location>
</feature>
<feature type="domain" description="Amino acid permease/ SLC12A" evidence="9">
    <location>
        <begin position="41"/>
        <end position="468"/>
    </location>
</feature>
<dbReference type="InterPro" id="IPR004841">
    <property type="entry name" value="AA-permease/SLC12A_dom"/>
</dbReference>
<dbReference type="PANTHER" id="PTHR43495">
    <property type="entry name" value="GABA PERMEASE"/>
    <property type="match status" value="1"/>
</dbReference>
<feature type="transmembrane region" description="Helical" evidence="8">
    <location>
        <begin position="426"/>
        <end position="444"/>
    </location>
</feature>
<dbReference type="PIRSF" id="PIRSF006060">
    <property type="entry name" value="AA_transporter"/>
    <property type="match status" value="1"/>
</dbReference>
<keyword evidence="2" id="KW-0813">Transport</keyword>
<feature type="transmembrane region" description="Helical" evidence="8">
    <location>
        <begin position="118"/>
        <end position="143"/>
    </location>
</feature>
<evidence type="ECO:0000256" key="8">
    <source>
        <dbReference type="SAM" id="Phobius"/>
    </source>
</evidence>
<evidence type="ECO:0000256" key="2">
    <source>
        <dbReference type="ARBA" id="ARBA00022448"/>
    </source>
</evidence>
<feature type="transmembrane region" description="Helical" evidence="8">
    <location>
        <begin position="41"/>
        <end position="62"/>
    </location>
</feature>
<comment type="caution">
    <text evidence="10">The sequence shown here is derived from an EMBL/GenBank/DDBJ whole genome shotgun (WGS) entry which is preliminary data.</text>
</comment>
<evidence type="ECO:0000256" key="6">
    <source>
        <dbReference type="ARBA" id="ARBA00023136"/>
    </source>
</evidence>
<evidence type="ECO:0000256" key="1">
    <source>
        <dbReference type="ARBA" id="ARBA00004141"/>
    </source>
</evidence>
<dbReference type="Gene3D" id="1.20.1740.10">
    <property type="entry name" value="Amino acid/polyamine transporter I"/>
    <property type="match status" value="1"/>
</dbReference>
<feature type="transmembrane region" description="Helical" evidence="8">
    <location>
        <begin position="175"/>
        <end position="200"/>
    </location>
</feature>
<keyword evidence="6 8" id="KW-0472">Membrane</keyword>
<keyword evidence="5 8" id="KW-1133">Transmembrane helix</keyword>
<dbReference type="PROSITE" id="PS00218">
    <property type="entry name" value="AMINO_ACID_PERMEASE_1"/>
    <property type="match status" value="1"/>
</dbReference>
<dbReference type="PANTHER" id="PTHR43495:SF5">
    <property type="entry name" value="GAMMA-AMINOBUTYRIC ACID PERMEASE"/>
    <property type="match status" value="1"/>
</dbReference>
<reference evidence="11" key="1">
    <citation type="journal article" date="2019" name="Int. J. Syst. Evol. Microbiol.">
        <title>The Global Catalogue of Microorganisms (GCM) 10K type strain sequencing project: providing services to taxonomists for standard genome sequencing and annotation.</title>
        <authorList>
            <consortium name="The Broad Institute Genomics Platform"/>
            <consortium name="The Broad Institute Genome Sequencing Center for Infectious Disease"/>
            <person name="Wu L."/>
            <person name="Ma J."/>
        </authorList>
    </citation>
    <scope>NUCLEOTIDE SEQUENCE [LARGE SCALE GENOMIC DNA]</scope>
    <source>
        <strain evidence="11">CGMCC 1.15480</strain>
    </source>
</reference>
<feature type="region of interest" description="Disordered" evidence="7">
    <location>
        <begin position="1"/>
        <end position="34"/>
    </location>
</feature>
<feature type="compositionally biased region" description="Low complexity" evidence="7">
    <location>
        <begin position="15"/>
        <end position="30"/>
    </location>
</feature>
<feature type="transmembrane region" description="Helical" evidence="8">
    <location>
        <begin position="220"/>
        <end position="242"/>
    </location>
</feature>
<evidence type="ECO:0000259" key="9">
    <source>
        <dbReference type="Pfam" id="PF00324"/>
    </source>
</evidence>